<accession>A0AAV8V903</accession>
<comment type="caution">
    <text evidence="2">The sequence shown here is derived from an EMBL/GenBank/DDBJ whole genome shotgun (WGS) entry which is preliminary data.</text>
</comment>
<dbReference type="AlphaFoldDB" id="A0AAV8V903"/>
<dbReference type="Proteomes" id="UP001159042">
    <property type="component" value="Unassembled WGS sequence"/>
</dbReference>
<dbReference type="EMBL" id="JANEYG010000264">
    <property type="protein sequence ID" value="KAJ8910659.1"/>
    <property type="molecule type" value="Genomic_DNA"/>
</dbReference>
<evidence type="ECO:0000256" key="1">
    <source>
        <dbReference type="SAM" id="MobiDB-lite"/>
    </source>
</evidence>
<keyword evidence="3" id="KW-1185">Reference proteome</keyword>
<organism evidence="2 3">
    <name type="scientific">Exocentrus adspersus</name>
    <dbReference type="NCBI Taxonomy" id="1586481"/>
    <lineage>
        <taxon>Eukaryota</taxon>
        <taxon>Metazoa</taxon>
        <taxon>Ecdysozoa</taxon>
        <taxon>Arthropoda</taxon>
        <taxon>Hexapoda</taxon>
        <taxon>Insecta</taxon>
        <taxon>Pterygota</taxon>
        <taxon>Neoptera</taxon>
        <taxon>Endopterygota</taxon>
        <taxon>Coleoptera</taxon>
        <taxon>Polyphaga</taxon>
        <taxon>Cucujiformia</taxon>
        <taxon>Chrysomeloidea</taxon>
        <taxon>Cerambycidae</taxon>
        <taxon>Lamiinae</taxon>
        <taxon>Acanthocinini</taxon>
        <taxon>Exocentrus</taxon>
    </lineage>
</organism>
<feature type="region of interest" description="Disordered" evidence="1">
    <location>
        <begin position="59"/>
        <end position="87"/>
    </location>
</feature>
<feature type="compositionally biased region" description="Polar residues" evidence="1">
    <location>
        <begin position="63"/>
        <end position="80"/>
    </location>
</feature>
<evidence type="ECO:0000313" key="3">
    <source>
        <dbReference type="Proteomes" id="UP001159042"/>
    </source>
</evidence>
<proteinExistence type="predicted"/>
<gene>
    <name evidence="2" type="ORF">NQ315_016037</name>
</gene>
<name>A0AAV8V903_9CUCU</name>
<reference evidence="2 3" key="1">
    <citation type="journal article" date="2023" name="Insect Mol. Biol.">
        <title>Genome sequencing provides insights into the evolution of gene families encoding plant cell wall-degrading enzymes in longhorned beetles.</title>
        <authorList>
            <person name="Shin N.R."/>
            <person name="Okamura Y."/>
            <person name="Kirsch R."/>
            <person name="Pauchet Y."/>
        </authorList>
    </citation>
    <scope>NUCLEOTIDE SEQUENCE [LARGE SCALE GENOMIC DNA]</scope>
    <source>
        <strain evidence="2">EAD_L_NR</strain>
    </source>
</reference>
<protein>
    <submittedName>
        <fullName evidence="2">Uncharacterized protein</fullName>
    </submittedName>
</protein>
<evidence type="ECO:0000313" key="2">
    <source>
        <dbReference type="EMBL" id="KAJ8910659.1"/>
    </source>
</evidence>
<sequence length="87" mass="9852">MLGVKWEVGMPELPWRLRNPRLGQPQANSTLIVPLTGLEDEETTEEEVRMANTTLREAIDNGRTPSTPKFISPYHVQSGNRECPNLH</sequence>